<proteinExistence type="predicted"/>
<dbReference type="EMBL" id="MU001681">
    <property type="protein sequence ID" value="KAF2457027.1"/>
    <property type="molecule type" value="Genomic_DNA"/>
</dbReference>
<dbReference type="Proteomes" id="UP000799766">
    <property type="component" value="Unassembled WGS sequence"/>
</dbReference>
<keyword evidence="3" id="KW-1185">Reference proteome</keyword>
<keyword evidence="1" id="KW-0812">Transmembrane</keyword>
<protein>
    <submittedName>
        <fullName evidence="2">Uncharacterized protein</fullName>
    </submittedName>
</protein>
<keyword evidence="1" id="KW-0472">Membrane</keyword>
<name>A0A6A6NZR9_9PEZI</name>
<evidence type="ECO:0000313" key="3">
    <source>
        <dbReference type="Proteomes" id="UP000799766"/>
    </source>
</evidence>
<evidence type="ECO:0000256" key="1">
    <source>
        <dbReference type="SAM" id="Phobius"/>
    </source>
</evidence>
<evidence type="ECO:0000313" key="2">
    <source>
        <dbReference type="EMBL" id="KAF2457027.1"/>
    </source>
</evidence>
<dbReference type="AlphaFoldDB" id="A0A6A6NZR9"/>
<sequence length="171" mass="19520">MRGGASDSVDRNFQLRPAILGVHLLSHLHTLRNWAGILATAVRMKELRQAGSRSDPTSGGELGRGRDHVSFLIPSYCCLEISEIARQCFPWQSGEVDETHVGHVTNAWCGWSIHGEHAIGSSFLPCFFFKPFFRLFSMILLFFFLLFDSFGKWDMLWRGEHRVICRSLYLV</sequence>
<feature type="transmembrane region" description="Helical" evidence="1">
    <location>
        <begin position="132"/>
        <end position="150"/>
    </location>
</feature>
<keyword evidence="1" id="KW-1133">Transmembrane helix</keyword>
<gene>
    <name evidence="2" type="ORF">BDY21DRAFT_32182</name>
</gene>
<accession>A0A6A6NZR9</accession>
<organism evidence="2 3">
    <name type="scientific">Lineolata rhizophorae</name>
    <dbReference type="NCBI Taxonomy" id="578093"/>
    <lineage>
        <taxon>Eukaryota</taxon>
        <taxon>Fungi</taxon>
        <taxon>Dikarya</taxon>
        <taxon>Ascomycota</taxon>
        <taxon>Pezizomycotina</taxon>
        <taxon>Dothideomycetes</taxon>
        <taxon>Dothideomycetes incertae sedis</taxon>
        <taxon>Lineolatales</taxon>
        <taxon>Lineolataceae</taxon>
        <taxon>Lineolata</taxon>
    </lineage>
</organism>
<reference evidence="2" key="1">
    <citation type="journal article" date="2020" name="Stud. Mycol.">
        <title>101 Dothideomycetes genomes: a test case for predicting lifestyles and emergence of pathogens.</title>
        <authorList>
            <person name="Haridas S."/>
            <person name="Albert R."/>
            <person name="Binder M."/>
            <person name="Bloem J."/>
            <person name="Labutti K."/>
            <person name="Salamov A."/>
            <person name="Andreopoulos B."/>
            <person name="Baker S."/>
            <person name="Barry K."/>
            <person name="Bills G."/>
            <person name="Bluhm B."/>
            <person name="Cannon C."/>
            <person name="Castanera R."/>
            <person name="Culley D."/>
            <person name="Daum C."/>
            <person name="Ezra D."/>
            <person name="Gonzalez J."/>
            <person name="Henrissat B."/>
            <person name="Kuo A."/>
            <person name="Liang C."/>
            <person name="Lipzen A."/>
            <person name="Lutzoni F."/>
            <person name="Magnuson J."/>
            <person name="Mondo S."/>
            <person name="Nolan M."/>
            <person name="Ohm R."/>
            <person name="Pangilinan J."/>
            <person name="Park H.-J."/>
            <person name="Ramirez L."/>
            <person name="Alfaro M."/>
            <person name="Sun H."/>
            <person name="Tritt A."/>
            <person name="Yoshinaga Y."/>
            <person name="Zwiers L.-H."/>
            <person name="Turgeon B."/>
            <person name="Goodwin S."/>
            <person name="Spatafora J."/>
            <person name="Crous P."/>
            <person name="Grigoriev I."/>
        </authorList>
    </citation>
    <scope>NUCLEOTIDE SEQUENCE</scope>
    <source>
        <strain evidence="2">ATCC 16933</strain>
    </source>
</reference>